<proteinExistence type="predicted"/>
<dbReference type="PANTHER" id="PTHR31415">
    <property type="entry name" value="OS05G0367900 PROTEIN"/>
    <property type="match status" value="1"/>
</dbReference>
<dbReference type="AlphaFoldDB" id="A0A843USC3"/>
<comment type="caution">
    <text evidence="4">The sequence shown here is derived from an EMBL/GenBank/DDBJ whole genome shotgun (WGS) entry which is preliminary data.</text>
</comment>
<feature type="transmembrane region" description="Helical" evidence="3">
    <location>
        <begin position="284"/>
        <end position="305"/>
    </location>
</feature>
<keyword evidence="2 3" id="KW-0472">Membrane</keyword>
<dbReference type="Proteomes" id="UP000652761">
    <property type="component" value="Unassembled WGS sequence"/>
</dbReference>
<dbReference type="InterPro" id="IPR044839">
    <property type="entry name" value="NDR1-like"/>
</dbReference>
<organism evidence="4 5">
    <name type="scientific">Colocasia esculenta</name>
    <name type="common">Wild taro</name>
    <name type="synonym">Arum esculentum</name>
    <dbReference type="NCBI Taxonomy" id="4460"/>
    <lineage>
        <taxon>Eukaryota</taxon>
        <taxon>Viridiplantae</taxon>
        <taxon>Streptophyta</taxon>
        <taxon>Embryophyta</taxon>
        <taxon>Tracheophyta</taxon>
        <taxon>Spermatophyta</taxon>
        <taxon>Magnoliopsida</taxon>
        <taxon>Liliopsida</taxon>
        <taxon>Araceae</taxon>
        <taxon>Aroideae</taxon>
        <taxon>Colocasieae</taxon>
        <taxon>Colocasia</taxon>
    </lineage>
</organism>
<evidence type="ECO:0008006" key="6">
    <source>
        <dbReference type="Google" id="ProtNLM"/>
    </source>
</evidence>
<evidence type="ECO:0000313" key="4">
    <source>
        <dbReference type="EMBL" id="MQL83733.1"/>
    </source>
</evidence>
<keyword evidence="5" id="KW-1185">Reference proteome</keyword>
<accession>A0A843USC3</accession>
<dbReference type="GO" id="GO:0009506">
    <property type="term" value="C:plasmodesma"/>
    <property type="evidence" value="ECO:0007669"/>
    <property type="project" value="TreeGrafter"/>
</dbReference>
<dbReference type="EMBL" id="NMUH01000715">
    <property type="protein sequence ID" value="MQL83733.1"/>
    <property type="molecule type" value="Genomic_DNA"/>
</dbReference>
<keyword evidence="3" id="KW-1133">Transmembrane helix</keyword>
<name>A0A843USC3_COLES</name>
<dbReference type="OrthoDB" id="1889094at2759"/>
<dbReference type="GO" id="GO:0005886">
    <property type="term" value="C:plasma membrane"/>
    <property type="evidence" value="ECO:0007669"/>
    <property type="project" value="TreeGrafter"/>
</dbReference>
<feature type="transmembrane region" description="Helical" evidence="3">
    <location>
        <begin position="12"/>
        <end position="32"/>
    </location>
</feature>
<evidence type="ECO:0000313" key="5">
    <source>
        <dbReference type="Proteomes" id="UP000652761"/>
    </source>
</evidence>
<reference evidence="4" key="1">
    <citation type="submission" date="2017-07" db="EMBL/GenBank/DDBJ databases">
        <title>Taro Niue Genome Assembly and Annotation.</title>
        <authorList>
            <person name="Atibalentja N."/>
            <person name="Keating K."/>
            <person name="Fields C.J."/>
        </authorList>
    </citation>
    <scope>NUCLEOTIDE SEQUENCE</scope>
    <source>
        <strain evidence="4">Niue_2</strain>
        <tissue evidence="4">Leaf</tissue>
    </source>
</reference>
<protein>
    <recommendedName>
        <fullName evidence="6">Late embryogenesis abundant protein LEA-2 subgroup domain-containing protein</fullName>
    </recommendedName>
</protein>
<dbReference type="GO" id="GO:0098542">
    <property type="term" value="P:defense response to other organism"/>
    <property type="evidence" value="ECO:0007669"/>
    <property type="project" value="InterPro"/>
</dbReference>
<evidence type="ECO:0000256" key="3">
    <source>
        <dbReference type="SAM" id="Phobius"/>
    </source>
</evidence>
<comment type="subcellular location">
    <subcellularLocation>
        <location evidence="1">Membrane</location>
    </subcellularLocation>
</comment>
<evidence type="ECO:0000256" key="2">
    <source>
        <dbReference type="ARBA" id="ARBA00023136"/>
    </source>
</evidence>
<evidence type="ECO:0000256" key="1">
    <source>
        <dbReference type="ARBA" id="ARBA00004370"/>
    </source>
</evidence>
<dbReference type="PANTHER" id="PTHR31415:SF4">
    <property type="entry name" value="NDR1_HIN1-LIKE PROTEIN 3"/>
    <property type="match status" value="1"/>
</dbReference>
<keyword evidence="3" id="KW-0812">Transmembrane</keyword>
<sequence>MACSRSTAKWINWIVCLALLAGFIWLFVWLAGRQKQWSIKANVEAASLTRFDLDRNGTFLHYNLTLSVSLRNGNRATVSYDKLAAGAFFDGEEFGSTYIASFPQMEKSTSVFYPTFTGVQARSPGGSFAAELNRQRLAGGYDIDVKLYGNIAIVWEPYDRDSGKATHTEPYSLVADCALKKVPLSSIRSPLPAFLITHAWPFPPISMNRLHALVSPESYATTGQFRRRSIVKSIPIHDLVLNRVCRRRLLGSRAHPAENDATRLILRDPLRSTPMGCLRTTMKWVIALVVLAVLAVIVWLVVLIFKRPTWHIKANVESATLTRFDLDANSTLHYNLTLGVGVRNANRADISYNTTAAAVLYDGRLLGATEVPAFNQGSKTTHMIYPAFLGRAFNMSGGSILARFNKEKGEGVYSIDLKLFSNIRVEWEVDSDTGTTNSRRYSLEVTCALKVAPAAAAGAAFNRTVCDVKY</sequence>
<gene>
    <name evidence="4" type="ORF">Taro_016229</name>
</gene>